<gene>
    <name evidence="2" type="ORF">N0F65_001741</name>
</gene>
<feature type="compositionally biased region" description="Pro residues" evidence="1">
    <location>
        <begin position="1"/>
        <end position="10"/>
    </location>
</feature>
<feature type="compositionally biased region" description="Basic and acidic residues" evidence="1">
    <location>
        <begin position="22"/>
        <end position="38"/>
    </location>
</feature>
<dbReference type="Proteomes" id="UP001146120">
    <property type="component" value="Unassembled WGS sequence"/>
</dbReference>
<dbReference type="EMBL" id="DAKRPA010000053">
    <property type="protein sequence ID" value="DBA01113.1"/>
    <property type="molecule type" value="Genomic_DNA"/>
</dbReference>
<reference evidence="2" key="1">
    <citation type="submission" date="2022-11" db="EMBL/GenBank/DDBJ databases">
        <authorList>
            <person name="Morgan W.R."/>
            <person name="Tartar A."/>
        </authorList>
    </citation>
    <scope>NUCLEOTIDE SEQUENCE</scope>
    <source>
        <strain evidence="2">ARSEF 373</strain>
    </source>
</reference>
<accession>A0AAV2Z707</accession>
<comment type="caution">
    <text evidence="2">The sequence shown here is derived from an EMBL/GenBank/DDBJ whole genome shotgun (WGS) entry which is preliminary data.</text>
</comment>
<proteinExistence type="predicted"/>
<sequence>MMNGHGPPPMRRSRSRSPPRHMMMDGRKRDRSWERDGPGMDYGGMHHHQGMDPPPPHQAYPKMEGANKRRLFTPALGEWTFELKRSGKPKCRCRGSPLGLPSSVQLPLMLDVVQLPHLTKFQDFLMMDRRDWRRLVYEIIPDSESDGVGYDAFKDYLMRGRNGAARAGVAMEMDALGFKVFILPPGMAARAVGYKAENMIAVLRQKA</sequence>
<evidence type="ECO:0000256" key="1">
    <source>
        <dbReference type="SAM" id="MobiDB-lite"/>
    </source>
</evidence>
<name>A0AAV2Z707_9STRA</name>
<reference evidence="2" key="2">
    <citation type="journal article" date="2023" name="Microbiol Resour">
        <title>Decontamination and Annotation of the Draft Genome Sequence of the Oomycete Lagenidium giganteum ARSEF 373.</title>
        <authorList>
            <person name="Morgan W.R."/>
            <person name="Tartar A."/>
        </authorList>
    </citation>
    <scope>NUCLEOTIDE SEQUENCE</scope>
    <source>
        <strain evidence="2">ARSEF 373</strain>
    </source>
</reference>
<dbReference type="AlphaFoldDB" id="A0AAV2Z707"/>
<feature type="region of interest" description="Disordered" evidence="1">
    <location>
        <begin position="1"/>
        <end position="53"/>
    </location>
</feature>
<protein>
    <submittedName>
        <fullName evidence="2">Uncharacterized protein</fullName>
    </submittedName>
</protein>
<organism evidence="2 3">
    <name type="scientific">Lagenidium giganteum</name>
    <dbReference type="NCBI Taxonomy" id="4803"/>
    <lineage>
        <taxon>Eukaryota</taxon>
        <taxon>Sar</taxon>
        <taxon>Stramenopiles</taxon>
        <taxon>Oomycota</taxon>
        <taxon>Peronosporomycetes</taxon>
        <taxon>Pythiales</taxon>
        <taxon>Pythiaceae</taxon>
    </lineage>
</organism>
<evidence type="ECO:0000313" key="3">
    <source>
        <dbReference type="Proteomes" id="UP001146120"/>
    </source>
</evidence>
<evidence type="ECO:0000313" key="2">
    <source>
        <dbReference type="EMBL" id="DBA01113.1"/>
    </source>
</evidence>
<keyword evidence="3" id="KW-1185">Reference proteome</keyword>